<organism evidence="2 3">
    <name type="scientific">Zingiber officinale</name>
    <name type="common">Ginger</name>
    <name type="synonym">Amomum zingiber</name>
    <dbReference type="NCBI Taxonomy" id="94328"/>
    <lineage>
        <taxon>Eukaryota</taxon>
        <taxon>Viridiplantae</taxon>
        <taxon>Streptophyta</taxon>
        <taxon>Embryophyta</taxon>
        <taxon>Tracheophyta</taxon>
        <taxon>Spermatophyta</taxon>
        <taxon>Magnoliopsida</taxon>
        <taxon>Liliopsida</taxon>
        <taxon>Zingiberales</taxon>
        <taxon>Zingiberaceae</taxon>
        <taxon>Zingiber</taxon>
    </lineage>
</organism>
<keyword evidence="3" id="KW-1185">Reference proteome</keyword>
<reference evidence="2 3" key="1">
    <citation type="submission" date="2020-08" db="EMBL/GenBank/DDBJ databases">
        <title>Plant Genome Project.</title>
        <authorList>
            <person name="Zhang R.-G."/>
        </authorList>
    </citation>
    <scope>NUCLEOTIDE SEQUENCE [LARGE SCALE GENOMIC DNA]</scope>
    <source>
        <tissue evidence="2">Rhizome</tissue>
    </source>
</reference>
<protein>
    <submittedName>
        <fullName evidence="2">Uncharacterized protein</fullName>
    </submittedName>
</protein>
<gene>
    <name evidence="2" type="ORF">ZIOFF_024724</name>
</gene>
<evidence type="ECO:0000256" key="1">
    <source>
        <dbReference type="SAM" id="MobiDB-lite"/>
    </source>
</evidence>
<feature type="region of interest" description="Disordered" evidence="1">
    <location>
        <begin position="60"/>
        <end position="106"/>
    </location>
</feature>
<evidence type="ECO:0000313" key="2">
    <source>
        <dbReference type="EMBL" id="KAG6514371.1"/>
    </source>
</evidence>
<dbReference type="AlphaFoldDB" id="A0A8J5H0S4"/>
<dbReference type="EMBL" id="JACMSC010000007">
    <property type="protein sequence ID" value="KAG6514371.1"/>
    <property type="molecule type" value="Genomic_DNA"/>
</dbReference>
<comment type="caution">
    <text evidence="2">The sequence shown here is derived from an EMBL/GenBank/DDBJ whole genome shotgun (WGS) entry which is preliminary data.</text>
</comment>
<sequence>MDREAPSLAHAARRLQLRHRRCQGPSLPRPEQTVSLQNYGLSGYMDNVRLKDAIYRAKGRRSALYRQHKARSEEKSKRQKLASTTGAEKLNPTAQVLTGRKKASIV</sequence>
<feature type="compositionally biased region" description="Basic residues" evidence="1">
    <location>
        <begin position="60"/>
        <end position="69"/>
    </location>
</feature>
<feature type="compositionally biased region" description="Polar residues" evidence="1">
    <location>
        <begin position="81"/>
        <end position="96"/>
    </location>
</feature>
<evidence type="ECO:0000313" key="3">
    <source>
        <dbReference type="Proteomes" id="UP000734854"/>
    </source>
</evidence>
<name>A0A8J5H0S4_ZINOF</name>
<accession>A0A8J5H0S4</accession>
<proteinExistence type="predicted"/>
<dbReference type="Proteomes" id="UP000734854">
    <property type="component" value="Unassembled WGS sequence"/>
</dbReference>